<name>A0A1D1WA52_RAMVA</name>
<gene>
    <name evidence="8" type="primary">RvY_18873</name>
    <name evidence="8" type="synonym">RvY_18873.1</name>
    <name evidence="8" type="ORF">RvY_18873-1</name>
</gene>
<feature type="coiled-coil region" evidence="5">
    <location>
        <begin position="210"/>
        <end position="237"/>
    </location>
</feature>
<evidence type="ECO:0000256" key="3">
    <source>
        <dbReference type="ARBA" id="ARBA00022553"/>
    </source>
</evidence>
<reference evidence="8 9" key="1">
    <citation type="journal article" date="2016" name="Nat. Commun.">
        <title>Extremotolerant tardigrade genome and improved radiotolerance of human cultured cells by tardigrade-unique protein.</title>
        <authorList>
            <person name="Hashimoto T."/>
            <person name="Horikawa D.D."/>
            <person name="Saito Y."/>
            <person name="Kuwahara H."/>
            <person name="Kozuka-Hata H."/>
            <person name="Shin-I T."/>
            <person name="Minakuchi Y."/>
            <person name="Ohishi K."/>
            <person name="Motoyama A."/>
            <person name="Aizu T."/>
            <person name="Enomoto A."/>
            <person name="Kondo K."/>
            <person name="Tanaka S."/>
            <person name="Hara Y."/>
            <person name="Koshikawa S."/>
            <person name="Sagara H."/>
            <person name="Miura T."/>
            <person name="Yokobori S."/>
            <person name="Miyagawa K."/>
            <person name="Suzuki Y."/>
            <person name="Kubo T."/>
            <person name="Oyama M."/>
            <person name="Kohara Y."/>
            <person name="Fujiyama A."/>
            <person name="Arakawa K."/>
            <person name="Katayama T."/>
            <person name="Toyoda A."/>
            <person name="Kunieda T."/>
        </authorList>
    </citation>
    <scope>NUCLEOTIDE SEQUENCE [LARGE SCALE GENOMIC DNA]</scope>
    <source>
        <strain evidence="8 9">YOKOZUNA-1</strain>
    </source>
</reference>
<comment type="subcellular location">
    <subcellularLocation>
        <location evidence="1">Cytoplasm</location>
    </subcellularLocation>
</comment>
<organism evidence="8 9">
    <name type="scientific">Ramazzottius varieornatus</name>
    <name type="common">Water bear</name>
    <name type="synonym">Tardigrade</name>
    <dbReference type="NCBI Taxonomy" id="947166"/>
    <lineage>
        <taxon>Eukaryota</taxon>
        <taxon>Metazoa</taxon>
        <taxon>Ecdysozoa</taxon>
        <taxon>Tardigrada</taxon>
        <taxon>Eutardigrada</taxon>
        <taxon>Parachela</taxon>
        <taxon>Hypsibioidea</taxon>
        <taxon>Ramazzottiidae</taxon>
        <taxon>Ramazzottius</taxon>
    </lineage>
</organism>
<dbReference type="PANTHER" id="PTHR18902:SF25">
    <property type="entry name" value="GRIP AND COILED-COIL DOMAIN-CONTAINING PROTEIN 2"/>
    <property type="match status" value="1"/>
</dbReference>
<dbReference type="OrthoDB" id="1926336at2759"/>
<dbReference type="GO" id="GO:0005737">
    <property type="term" value="C:cytoplasm"/>
    <property type="evidence" value="ECO:0007669"/>
    <property type="project" value="UniProtKB-SubCell"/>
</dbReference>
<evidence type="ECO:0000256" key="4">
    <source>
        <dbReference type="ARBA" id="ARBA00023054"/>
    </source>
</evidence>
<comment type="caution">
    <text evidence="8">The sequence shown here is derived from an EMBL/GenBank/DDBJ whole genome shotgun (WGS) entry which is preliminary data.</text>
</comment>
<accession>A0A1D1WA52</accession>
<feature type="region of interest" description="Disordered" evidence="6">
    <location>
        <begin position="479"/>
        <end position="531"/>
    </location>
</feature>
<feature type="compositionally biased region" description="Polar residues" evidence="6">
    <location>
        <begin position="501"/>
        <end position="531"/>
    </location>
</feature>
<keyword evidence="9" id="KW-1185">Reference proteome</keyword>
<dbReference type="EMBL" id="BDGG01000021">
    <property type="protein sequence ID" value="GAV09308.1"/>
    <property type="molecule type" value="Genomic_DNA"/>
</dbReference>
<dbReference type="PANTHER" id="PTHR18902">
    <property type="entry name" value="NUCLEAR MITOTIC APPARATUS PROTEIN 1-RELATED"/>
    <property type="match status" value="1"/>
</dbReference>
<feature type="domain" description="GRIP" evidence="7">
    <location>
        <begin position="600"/>
        <end position="651"/>
    </location>
</feature>
<evidence type="ECO:0000259" key="7">
    <source>
        <dbReference type="PROSITE" id="PS50913"/>
    </source>
</evidence>
<evidence type="ECO:0000256" key="5">
    <source>
        <dbReference type="SAM" id="Coils"/>
    </source>
</evidence>
<dbReference type="InterPro" id="IPR032023">
    <property type="entry name" value="GCC2_Rab_bind"/>
</dbReference>
<feature type="compositionally biased region" description="Basic and acidic residues" evidence="6">
    <location>
        <begin position="485"/>
        <end position="499"/>
    </location>
</feature>
<feature type="region of interest" description="Disordered" evidence="6">
    <location>
        <begin position="1"/>
        <end position="46"/>
    </location>
</feature>
<evidence type="ECO:0000256" key="6">
    <source>
        <dbReference type="SAM" id="MobiDB-lite"/>
    </source>
</evidence>
<keyword evidence="2" id="KW-0963">Cytoplasm</keyword>
<keyword evidence="3" id="KW-0597">Phosphoprotein</keyword>
<keyword evidence="4 5" id="KW-0175">Coiled coil</keyword>
<protein>
    <recommendedName>
        <fullName evidence="7">GRIP domain-containing protein</fullName>
    </recommendedName>
</protein>
<evidence type="ECO:0000256" key="1">
    <source>
        <dbReference type="ARBA" id="ARBA00004496"/>
    </source>
</evidence>
<evidence type="ECO:0000256" key="2">
    <source>
        <dbReference type="ARBA" id="ARBA00022490"/>
    </source>
</evidence>
<dbReference type="InterPro" id="IPR051841">
    <property type="entry name" value="MT-Golgi_org_protein"/>
</dbReference>
<feature type="coiled-coil region" evidence="5">
    <location>
        <begin position="570"/>
        <end position="604"/>
    </location>
</feature>
<dbReference type="AlphaFoldDB" id="A0A1D1WA52"/>
<dbReference type="InterPro" id="IPR000237">
    <property type="entry name" value="GRIP_dom"/>
</dbReference>
<feature type="coiled-coil region" evidence="5">
    <location>
        <begin position="97"/>
        <end position="181"/>
    </location>
</feature>
<evidence type="ECO:0000313" key="9">
    <source>
        <dbReference type="Proteomes" id="UP000186922"/>
    </source>
</evidence>
<dbReference type="Pfam" id="PF01465">
    <property type="entry name" value="GRIP"/>
    <property type="match status" value="1"/>
</dbReference>
<sequence length="674" mass="76481">MEDAGAPSGSWDNGDGAHVATGSGLKSAMPDLVPVPNDQAAATEHPSLLSDVKVQNGAAEEKAADVTQNGMVNGEVAEAKKKIPVESLSKEELIVQVKKQMILLQKTKAKYDELQRKFTDLENEQGIVAANKSDDARIAALEAELKQQKELQRKAQEVSNRSVADLELRDYQRTIAQLNDKVTAKDDCILRLTQQLHSCEQLLVEKHNANQQQLLTIQQLTQKNEGLEEELNKSRLASLVNDKTIASLRQDTHSLQARVHELEGTIESHADQQSDLVRTYSTLQETLAAKERLLQQKTAEISRLTVDVSQGRSQHDLLIKEFDEYKVRAQTLLKQQNDTSKVASQQREVEELHDRYADMERELAETRHQLALSQERMNSQKNAKEALQRTLDSERMKAHKTLLECHMKLRTAETNQENLRSVQEKKVESYEGELRSLREMYGSTKDKLSEELLSLRAQNQQLQEKVGSQVVDSRLLMEGPSFGRSKSEEYPVDDCHDSDEGSNGRSSPFSNMPTPLGRTISNMSSNTDKVSSSRLPLEQLIAFGPAVADRLTTTAKDVDTRRIKHLSELLHESENSNVQLHEQIRLLKHELRRMEHNVEREKHHNSMEYLKNVLMKFLTHRVAGQEREKLIEVLTTILQLTVDERQQLKAITASHIPDHLRSWGNYLNPWKAKE</sequence>
<proteinExistence type="predicted"/>
<feature type="coiled-coil region" evidence="5">
    <location>
        <begin position="280"/>
        <end position="307"/>
    </location>
</feature>
<dbReference type="Gene3D" id="1.10.220.60">
    <property type="entry name" value="GRIP domain"/>
    <property type="match status" value="1"/>
</dbReference>
<dbReference type="Pfam" id="PF16704">
    <property type="entry name" value="Rab_bind"/>
    <property type="match status" value="1"/>
</dbReference>
<dbReference type="STRING" id="947166.A0A1D1WA52"/>
<dbReference type="Proteomes" id="UP000186922">
    <property type="component" value="Unassembled WGS sequence"/>
</dbReference>
<dbReference type="PROSITE" id="PS50913">
    <property type="entry name" value="GRIP"/>
    <property type="match status" value="1"/>
</dbReference>
<dbReference type="SMART" id="SM00755">
    <property type="entry name" value="Grip"/>
    <property type="match status" value="1"/>
</dbReference>
<evidence type="ECO:0000313" key="8">
    <source>
        <dbReference type="EMBL" id="GAV09308.1"/>
    </source>
</evidence>
<feature type="coiled-coil region" evidence="5">
    <location>
        <begin position="342"/>
        <end position="465"/>
    </location>
</feature>